<feature type="domain" description="CusB-like beta-barrel" evidence="3">
    <location>
        <begin position="203"/>
        <end position="271"/>
    </location>
</feature>
<dbReference type="Gene3D" id="1.10.287.470">
    <property type="entry name" value="Helix hairpin bin"/>
    <property type="match status" value="1"/>
</dbReference>
<dbReference type="Pfam" id="PF25917">
    <property type="entry name" value="BSH_RND"/>
    <property type="match status" value="1"/>
</dbReference>
<dbReference type="EMBL" id="JAUSVS010000003">
    <property type="protein sequence ID" value="MDQ0464269.1"/>
    <property type="molecule type" value="Genomic_DNA"/>
</dbReference>
<dbReference type="PANTHER" id="PTHR30469">
    <property type="entry name" value="MULTIDRUG RESISTANCE PROTEIN MDTA"/>
    <property type="match status" value="1"/>
</dbReference>
<comment type="caution">
    <text evidence="5">The sequence shown here is derived from an EMBL/GenBank/DDBJ whole genome shotgun (WGS) entry which is preliminary data.</text>
</comment>
<dbReference type="PANTHER" id="PTHR30469:SF15">
    <property type="entry name" value="HLYD FAMILY OF SECRETION PROTEINS"/>
    <property type="match status" value="1"/>
</dbReference>
<sequence>MILVACALALAGCGGKPAKTAAAPPPSQTITVAVAGVETLPRQIAVSGDIAPWQEAPVGAEVGGLTVVELYADEGVYVRQGQLLLKMDDTLLRAQLRQAAAGVASAKATLAQASADLDRAQELHDRGYLAQAALDQKKAAQGNAQAGVAQAEAAEAEARARLAQSSLKAPVSGLVSARKVVKGQIVAAGTELFRIVRDGRLELNAAVPEDQLHIIRAGMPASITADGLSTVAGTVRIVPPQVDAKNRLGVARITLTAPGPFRPGMFARGSIQVGMQPGVTVPQSAVIYRDSSPGVFVIDANNVAHYRTVATGVRSGDRIEIAQGVKPGERVALSGAGFLSDGDHVRLAGAR</sequence>
<comment type="similarity">
    <text evidence="1">Belongs to the membrane fusion protein (MFP) (TC 8.A.1) family.</text>
</comment>
<dbReference type="Pfam" id="PF25989">
    <property type="entry name" value="YknX_C"/>
    <property type="match status" value="1"/>
</dbReference>
<dbReference type="InterPro" id="IPR058625">
    <property type="entry name" value="MdtA-like_BSH"/>
</dbReference>
<evidence type="ECO:0000256" key="1">
    <source>
        <dbReference type="ARBA" id="ARBA00009477"/>
    </source>
</evidence>
<dbReference type="RefSeq" id="WP_307348827.1">
    <property type="nucleotide sequence ID" value="NZ_JAUSVS010000003.1"/>
</dbReference>
<dbReference type="Gene3D" id="2.40.420.20">
    <property type="match status" value="1"/>
</dbReference>
<accession>A0ABU0IQN3</accession>
<evidence type="ECO:0000259" key="4">
    <source>
        <dbReference type="Pfam" id="PF25989"/>
    </source>
</evidence>
<dbReference type="InterPro" id="IPR006143">
    <property type="entry name" value="RND_pump_MFP"/>
</dbReference>
<dbReference type="NCBIfam" id="TIGR01730">
    <property type="entry name" value="RND_mfp"/>
    <property type="match status" value="1"/>
</dbReference>
<organism evidence="5 6">
    <name type="scientific">Caulobacter ginsengisoli</name>
    <dbReference type="NCBI Taxonomy" id="400775"/>
    <lineage>
        <taxon>Bacteria</taxon>
        <taxon>Pseudomonadati</taxon>
        <taxon>Pseudomonadota</taxon>
        <taxon>Alphaproteobacteria</taxon>
        <taxon>Caulobacterales</taxon>
        <taxon>Caulobacteraceae</taxon>
        <taxon>Caulobacter</taxon>
    </lineage>
</organism>
<keyword evidence="6" id="KW-1185">Reference proteome</keyword>
<dbReference type="Pfam" id="PF25954">
    <property type="entry name" value="Beta-barrel_RND_2"/>
    <property type="match status" value="1"/>
</dbReference>
<feature type="domain" description="Multidrug resistance protein MdtA-like barrel-sandwich hybrid" evidence="2">
    <location>
        <begin position="56"/>
        <end position="196"/>
    </location>
</feature>
<reference evidence="5 6" key="1">
    <citation type="submission" date="2023-07" db="EMBL/GenBank/DDBJ databases">
        <title>Genomic Encyclopedia of Type Strains, Phase IV (KMG-IV): sequencing the most valuable type-strain genomes for metagenomic binning, comparative biology and taxonomic classification.</title>
        <authorList>
            <person name="Goeker M."/>
        </authorList>
    </citation>
    <scope>NUCLEOTIDE SEQUENCE [LARGE SCALE GENOMIC DNA]</scope>
    <source>
        <strain evidence="5 6">DSM 18695</strain>
    </source>
</reference>
<name>A0ABU0IQN3_9CAUL</name>
<dbReference type="Gene3D" id="2.40.30.170">
    <property type="match status" value="1"/>
</dbReference>
<feature type="domain" description="YknX-like C-terminal permuted SH3-like" evidence="4">
    <location>
        <begin position="279"/>
        <end position="346"/>
    </location>
</feature>
<evidence type="ECO:0000313" key="6">
    <source>
        <dbReference type="Proteomes" id="UP001228905"/>
    </source>
</evidence>
<dbReference type="SUPFAM" id="SSF111369">
    <property type="entry name" value="HlyD-like secretion proteins"/>
    <property type="match status" value="1"/>
</dbReference>
<evidence type="ECO:0000313" key="5">
    <source>
        <dbReference type="EMBL" id="MDQ0464269.1"/>
    </source>
</evidence>
<proteinExistence type="inferred from homology"/>
<evidence type="ECO:0000259" key="3">
    <source>
        <dbReference type="Pfam" id="PF25954"/>
    </source>
</evidence>
<gene>
    <name evidence="5" type="ORF">QO010_002050</name>
</gene>
<dbReference type="Proteomes" id="UP001228905">
    <property type="component" value="Unassembled WGS sequence"/>
</dbReference>
<dbReference type="InterPro" id="IPR058637">
    <property type="entry name" value="YknX-like_C"/>
</dbReference>
<evidence type="ECO:0000259" key="2">
    <source>
        <dbReference type="Pfam" id="PF25917"/>
    </source>
</evidence>
<protein>
    <submittedName>
        <fullName evidence="5">RND family efflux transporter MFP subunit</fullName>
    </submittedName>
</protein>
<dbReference type="InterPro" id="IPR058792">
    <property type="entry name" value="Beta-barrel_RND_2"/>
</dbReference>
<dbReference type="Gene3D" id="2.40.50.100">
    <property type="match status" value="1"/>
</dbReference>